<reference evidence="3" key="1">
    <citation type="journal article" date="2019" name="Int. J. Syst. Evol. Microbiol.">
        <title>The Global Catalogue of Microorganisms (GCM) 10K type strain sequencing project: providing services to taxonomists for standard genome sequencing and annotation.</title>
        <authorList>
            <consortium name="The Broad Institute Genomics Platform"/>
            <consortium name="The Broad Institute Genome Sequencing Center for Infectious Disease"/>
            <person name="Wu L."/>
            <person name="Ma J."/>
        </authorList>
    </citation>
    <scope>NUCLEOTIDE SEQUENCE [LARGE SCALE GENOMIC DNA]</scope>
    <source>
        <strain evidence="3">JCM 17591</strain>
    </source>
</reference>
<evidence type="ECO:0000313" key="3">
    <source>
        <dbReference type="Proteomes" id="UP001501079"/>
    </source>
</evidence>
<dbReference type="InterPro" id="IPR008535">
    <property type="entry name" value="DUF817"/>
</dbReference>
<dbReference type="Pfam" id="PF05675">
    <property type="entry name" value="DUF817"/>
    <property type="match status" value="1"/>
</dbReference>
<feature type="transmembrane region" description="Helical" evidence="1">
    <location>
        <begin position="130"/>
        <end position="155"/>
    </location>
</feature>
<dbReference type="RefSeq" id="WP_344756418.1">
    <property type="nucleotide sequence ID" value="NZ_BAABBW010000005.1"/>
</dbReference>
<dbReference type="EMBL" id="BAABBW010000005">
    <property type="protein sequence ID" value="GAA4179837.1"/>
    <property type="molecule type" value="Genomic_DNA"/>
</dbReference>
<feature type="transmembrane region" description="Helical" evidence="1">
    <location>
        <begin position="193"/>
        <end position="210"/>
    </location>
</feature>
<keyword evidence="1" id="KW-0812">Transmembrane</keyword>
<gene>
    <name evidence="2" type="ORF">GCM10022287_32830</name>
</gene>
<keyword evidence="1" id="KW-0472">Membrane</keyword>
<comment type="caution">
    <text evidence="2">The sequence shown here is derived from an EMBL/GenBank/DDBJ whole genome shotgun (WGS) entry which is preliminary data.</text>
</comment>
<evidence type="ECO:0000256" key="1">
    <source>
        <dbReference type="SAM" id="Phobius"/>
    </source>
</evidence>
<feature type="transmembrane region" description="Helical" evidence="1">
    <location>
        <begin position="222"/>
        <end position="247"/>
    </location>
</feature>
<keyword evidence="1" id="KW-1133">Transmembrane helix</keyword>
<accession>A0ABP8A8W4</accession>
<dbReference type="PIRSF" id="PIRSF009141">
    <property type="entry name" value="UCP009141"/>
    <property type="match status" value="1"/>
</dbReference>
<evidence type="ECO:0000313" key="2">
    <source>
        <dbReference type="EMBL" id="GAA4179837.1"/>
    </source>
</evidence>
<keyword evidence="3" id="KW-1185">Reference proteome</keyword>
<feature type="transmembrane region" description="Helical" evidence="1">
    <location>
        <begin position="104"/>
        <end position="124"/>
    </location>
</feature>
<protein>
    <submittedName>
        <fullName evidence="2">DUF817 domain-containing protein</fullName>
    </submittedName>
</protein>
<name>A0ABP8A8W4_9MICO</name>
<feature type="transmembrane region" description="Helical" evidence="1">
    <location>
        <begin position="262"/>
        <end position="280"/>
    </location>
</feature>
<feature type="transmembrane region" description="Helical" evidence="1">
    <location>
        <begin position="167"/>
        <end position="187"/>
    </location>
</feature>
<organism evidence="2 3">
    <name type="scientific">Gryllotalpicola koreensis</name>
    <dbReference type="NCBI Taxonomy" id="993086"/>
    <lineage>
        <taxon>Bacteria</taxon>
        <taxon>Bacillati</taxon>
        <taxon>Actinomycetota</taxon>
        <taxon>Actinomycetes</taxon>
        <taxon>Micrococcales</taxon>
        <taxon>Microbacteriaceae</taxon>
        <taxon>Gryllotalpicola</taxon>
    </lineage>
</organism>
<proteinExistence type="predicted"/>
<feature type="transmembrane region" description="Helical" evidence="1">
    <location>
        <begin position="77"/>
        <end position="97"/>
    </location>
</feature>
<feature type="transmembrane region" description="Helical" evidence="1">
    <location>
        <begin position="45"/>
        <end position="65"/>
    </location>
</feature>
<sequence length="304" mass="33486">MRAGAPATPLEQRIDAAANRLLGDAPETGWRARLVEFLVFGAKQAWACVFGFLMLVLILIAKFAFPHGVGPVAHNDLVTIGAVLIQAGMVIFGLETLRELRVIVIFHVVGTVMELFKTGIGAWLYPGPGILHLGAVPLYSGFMYAAVGSYLVRVYRLFDLRFARYPWRWLTAVVAGAIYLNFFTHHWIVDLRWVLLAVVLAAFGPCVMHFRVFRHSFRMPLVVAFGLVAVFIWFGENLATFGGAWAYPDQLAGWHPVTPAKIVSWFLLMIISVVLVAWVYPPRKPEPAASLAAATGPTPSADAV</sequence>
<dbReference type="Proteomes" id="UP001501079">
    <property type="component" value="Unassembled WGS sequence"/>
</dbReference>